<dbReference type="RefSeq" id="WP_394164744.1">
    <property type="nucleotide sequence ID" value="NZ_JBHGCJ010000022.1"/>
</dbReference>
<organism evidence="2 3">
    <name type="scientific">Stenotrophomonas nematodicola</name>
    <dbReference type="NCBI Taxonomy" id="2656746"/>
    <lineage>
        <taxon>Bacteria</taxon>
        <taxon>Pseudomonadati</taxon>
        <taxon>Pseudomonadota</taxon>
        <taxon>Gammaproteobacteria</taxon>
        <taxon>Lysobacterales</taxon>
        <taxon>Lysobacteraceae</taxon>
        <taxon>Stenotrophomonas</taxon>
    </lineage>
</organism>
<keyword evidence="1" id="KW-0472">Membrane</keyword>
<gene>
    <name evidence="2" type="ORF">ACEU0G_001842</name>
</gene>
<proteinExistence type="predicted"/>
<dbReference type="Proteomes" id="UP001605261">
    <property type="component" value="Unassembled WGS sequence"/>
</dbReference>
<evidence type="ECO:0000313" key="3">
    <source>
        <dbReference type="Proteomes" id="UP001605261"/>
    </source>
</evidence>
<dbReference type="EMBL" id="JBHGCJ010000022">
    <property type="protein sequence ID" value="MFG6111506.1"/>
    <property type="molecule type" value="Genomic_DNA"/>
</dbReference>
<accession>A0ABW7D3X4</accession>
<evidence type="ECO:0008006" key="4">
    <source>
        <dbReference type="Google" id="ProtNLM"/>
    </source>
</evidence>
<evidence type="ECO:0000256" key="1">
    <source>
        <dbReference type="SAM" id="Phobius"/>
    </source>
</evidence>
<protein>
    <recommendedName>
        <fullName evidence="4">DUF3592 domain-containing protein</fullName>
    </recommendedName>
</protein>
<evidence type="ECO:0000313" key="2">
    <source>
        <dbReference type="EMBL" id="MFG6111506.1"/>
    </source>
</evidence>
<keyword evidence="3" id="KW-1185">Reference proteome</keyword>
<keyword evidence="1" id="KW-1133">Transmembrane helix</keyword>
<reference evidence="2 3" key="1">
    <citation type="submission" date="2024-09" db="EMBL/GenBank/DDBJ databases">
        <authorList>
            <consortium name="All-Russian atlas of soil microorganisms"/>
            <consortium name="as a basis for the search for new antimicrobial producers and enzymes with unique properties"/>
            <person name="Sokolova E.A."/>
            <person name="Voronina E.N."/>
        </authorList>
    </citation>
    <scope>NUCLEOTIDE SEQUENCE [LARGE SCALE GENOMIC DNA]</scope>
    <source>
        <strain evidence="2 3">AF-22b-331.1</strain>
    </source>
</reference>
<feature type="transmembrane region" description="Helical" evidence="1">
    <location>
        <begin position="155"/>
        <end position="176"/>
    </location>
</feature>
<keyword evidence="1" id="KW-0812">Transmembrane</keyword>
<name>A0ABW7D3X4_9GAMM</name>
<sequence>MMAVTYVRNGLRHMSFKSIRRLNPLGFIILLALAIAVVAMVATQRNEGLAPRAALAEASGRVQSVRVNDEGIDFSLEGSDVAFRYPLNADDRMERVHRALRSAGTRTVTVLYLPAGGSDQQLHRPVNQLAVGHLMVRSYAQVKESWDRRRIAGRWVAGAMLVSALGLAWVGLFGLYPRQR</sequence>
<comment type="caution">
    <text evidence="2">The sequence shown here is derived from an EMBL/GenBank/DDBJ whole genome shotgun (WGS) entry which is preliminary data.</text>
</comment>
<feature type="transmembrane region" description="Helical" evidence="1">
    <location>
        <begin position="21"/>
        <end position="42"/>
    </location>
</feature>